<organism evidence="3 4">
    <name type="scientific">Lucilia cuprina</name>
    <name type="common">Green bottle fly</name>
    <name type="synonym">Australian sheep blowfly</name>
    <dbReference type="NCBI Taxonomy" id="7375"/>
    <lineage>
        <taxon>Eukaryota</taxon>
        <taxon>Metazoa</taxon>
        <taxon>Ecdysozoa</taxon>
        <taxon>Arthropoda</taxon>
        <taxon>Hexapoda</taxon>
        <taxon>Insecta</taxon>
        <taxon>Pterygota</taxon>
        <taxon>Neoptera</taxon>
        <taxon>Endopterygota</taxon>
        <taxon>Diptera</taxon>
        <taxon>Brachycera</taxon>
        <taxon>Muscomorpha</taxon>
        <taxon>Oestroidea</taxon>
        <taxon>Calliphoridae</taxon>
        <taxon>Luciliinae</taxon>
        <taxon>Lucilia</taxon>
    </lineage>
</organism>
<reference evidence="3 4" key="1">
    <citation type="journal article" date="2015" name="Nat. Commun.">
        <title>Lucilia cuprina genome unlocks parasitic fly biology to underpin future interventions.</title>
        <authorList>
            <person name="Anstead C.A."/>
            <person name="Korhonen P.K."/>
            <person name="Young N.D."/>
            <person name="Hall R.S."/>
            <person name="Jex A.R."/>
            <person name="Murali S.C."/>
            <person name="Hughes D.S."/>
            <person name="Lee S.F."/>
            <person name="Perry T."/>
            <person name="Stroehlein A.J."/>
            <person name="Ansell B.R."/>
            <person name="Breugelmans B."/>
            <person name="Hofmann A."/>
            <person name="Qu J."/>
            <person name="Dugan S."/>
            <person name="Lee S.L."/>
            <person name="Chao H."/>
            <person name="Dinh H."/>
            <person name="Han Y."/>
            <person name="Doddapaneni H.V."/>
            <person name="Worley K.C."/>
            <person name="Muzny D.M."/>
            <person name="Ioannidis P."/>
            <person name="Waterhouse R.M."/>
            <person name="Zdobnov E.M."/>
            <person name="James P.J."/>
            <person name="Bagnall N.H."/>
            <person name="Kotze A.C."/>
            <person name="Gibbs R.A."/>
            <person name="Richards S."/>
            <person name="Batterham P."/>
            <person name="Gasser R.B."/>
        </authorList>
    </citation>
    <scope>NUCLEOTIDE SEQUENCE [LARGE SCALE GENOMIC DNA]</scope>
    <source>
        <strain evidence="3 4">LS</strain>
        <tissue evidence="3">Full body</tissue>
    </source>
</reference>
<evidence type="ECO:0000313" key="4">
    <source>
        <dbReference type="Proteomes" id="UP000037069"/>
    </source>
</evidence>
<evidence type="ECO:0000256" key="1">
    <source>
        <dbReference type="SAM" id="MobiDB-lite"/>
    </source>
</evidence>
<proteinExistence type="predicted"/>
<name>A0A0L0CCP9_LUCCU</name>
<comment type="caution">
    <text evidence="3">The sequence shown here is derived from an EMBL/GenBank/DDBJ whole genome shotgun (WGS) entry which is preliminary data.</text>
</comment>
<keyword evidence="4" id="KW-1185">Reference proteome</keyword>
<dbReference type="EMBL" id="JRES01000678">
    <property type="protein sequence ID" value="KNC29234.1"/>
    <property type="molecule type" value="Genomic_DNA"/>
</dbReference>
<dbReference type="AlphaFoldDB" id="A0A0L0CCP9"/>
<feature type="compositionally biased region" description="Polar residues" evidence="1">
    <location>
        <begin position="272"/>
        <end position="292"/>
    </location>
</feature>
<dbReference type="OrthoDB" id="8054520at2759"/>
<accession>A0A0L0CCP9</accession>
<dbReference type="OMA" id="YSLMGIM"/>
<evidence type="ECO:0000313" key="3">
    <source>
        <dbReference type="EMBL" id="KNC29234.1"/>
    </source>
</evidence>
<keyword evidence="2" id="KW-1133">Transmembrane helix</keyword>
<evidence type="ECO:0000256" key="2">
    <source>
        <dbReference type="SAM" id="Phobius"/>
    </source>
</evidence>
<feature type="region of interest" description="Disordered" evidence="1">
    <location>
        <begin position="313"/>
        <end position="351"/>
    </location>
</feature>
<feature type="region of interest" description="Disordered" evidence="1">
    <location>
        <begin position="265"/>
        <end position="301"/>
    </location>
</feature>
<dbReference type="Proteomes" id="UP000037069">
    <property type="component" value="Unassembled WGS sequence"/>
</dbReference>
<keyword evidence="2" id="KW-0812">Transmembrane</keyword>
<keyword evidence="2" id="KW-0472">Membrane</keyword>
<feature type="compositionally biased region" description="Polar residues" evidence="1">
    <location>
        <begin position="322"/>
        <end position="336"/>
    </location>
</feature>
<gene>
    <name evidence="3" type="ORF">FF38_02467</name>
</gene>
<feature type="transmembrane region" description="Helical" evidence="2">
    <location>
        <begin position="109"/>
        <end position="131"/>
    </location>
</feature>
<sequence>MEQFCKSLHPDLELGTICLAWFRQAIKHCTELLTEVKPSTTFFWTTVKQFIFPDRTTELLSQNIPIRIHPKRLSVQDCNSLFLDIVRDYIERAPRYGAETKTNVMLWQVLYSLMGIMTLGSLLVGIIFTYYKYGQSKTKINLLEDLFTPESRMQVLSKRSLNFAKSELRNIHIKPVPREEDIVTADGDKVLALKIGTKYEFFESLVTGSLHSIGKLHRFHEQYSKTKTDFKIESLNKALKFVDNNCKKIHLLLMFEQNVAYEEEESKRKTKINSPRVKTTSPPVTSATSKGMLNTRLEGGGFSHKTAAGISIASVSSRSNSPKPLNSPKQGNTPRSSGIPCKRAISIRKSK</sequence>
<protein>
    <submittedName>
        <fullName evidence="3">Uncharacterized protein</fullName>
    </submittedName>
</protein>